<evidence type="ECO:0000313" key="1">
    <source>
        <dbReference type="EMBL" id="MCQ8241310.1"/>
    </source>
</evidence>
<dbReference type="SUPFAM" id="SSF53335">
    <property type="entry name" value="S-adenosyl-L-methionine-dependent methyltransferases"/>
    <property type="match status" value="1"/>
</dbReference>
<dbReference type="PANTHER" id="PTHR43861:SF1">
    <property type="entry name" value="TRANS-ACONITATE 2-METHYLTRANSFERASE"/>
    <property type="match status" value="1"/>
</dbReference>
<keyword evidence="1" id="KW-0808">Transferase</keyword>
<dbReference type="GO" id="GO:0008168">
    <property type="term" value="F:methyltransferase activity"/>
    <property type="evidence" value="ECO:0007669"/>
    <property type="project" value="UniProtKB-KW"/>
</dbReference>
<organism evidence="1 2">
    <name type="scientific">Rhizosaccharibacter radicis</name>
    <dbReference type="NCBI Taxonomy" id="2782605"/>
    <lineage>
        <taxon>Bacteria</taxon>
        <taxon>Pseudomonadati</taxon>
        <taxon>Pseudomonadota</taxon>
        <taxon>Alphaproteobacteria</taxon>
        <taxon>Acetobacterales</taxon>
        <taxon>Acetobacteraceae</taxon>
        <taxon>Rhizosaccharibacter</taxon>
    </lineage>
</organism>
<sequence length="258" mass="28130">MAIDAYSAVARTFDASFDTNLCRKAYDLLGWEAVAALPLPADAHVIDAGCGSGRWCERFLRAGHRVTGIEPADGMVAILRERGLGPRFTLMQSTMEDAVLPERTADLVVAIGSLQYSAAPERAAASLLRWLKPGGRVVLMVDSLLALVQERIRENRHEEAQHVLETRRGSFTFEERTLSLQLHDRDSIGRLLVEAGFELEQVRGLVVSAATLGRPGCSDAMRHDAAAFLARDKALADHPVTADGGLHLLAVARRPERS</sequence>
<reference evidence="1 2" key="1">
    <citation type="submission" date="2022-06" db="EMBL/GenBank/DDBJ databases">
        <title>Rhizosaccharibacter gen. nov. sp. nov. KSS12, endophytic bacteria isolated from sugarcane.</title>
        <authorList>
            <person name="Pitiwittayakul N."/>
        </authorList>
    </citation>
    <scope>NUCLEOTIDE SEQUENCE [LARGE SCALE GENOMIC DNA]</scope>
    <source>
        <strain evidence="1 2">KSS12</strain>
    </source>
</reference>
<accession>A0ABT1VYN5</accession>
<dbReference type="Pfam" id="PF13489">
    <property type="entry name" value="Methyltransf_23"/>
    <property type="match status" value="1"/>
</dbReference>
<dbReference type="InterPro" id="IPR029063">
    <property type="entry name" value="SAM-dependent_MTases_sf"/>
</dbReference>
<dbReference type="Gene3D" id="3.40.50.150">
    <property type="entry name" value="Vaccinia Virus protein VP39"/>
    <property type="match status" value="1"/>
</dbReference>
<dbReference type="CDD" id="cd02440">
    <property type="entry name" value="AdoMet_MTases"/>
    <property type="match status" value="1"/>
</dbReference>
<protein>
    <submittedName>
        <fullName evidence="1">Methyltransferase domain-containing protein</fullName>
    </submittedName>
</protein>
<dbReference type="Proteomes" id="UP001524547">
    <property type="component" value="Unassembled WGS sequence"/>
</dbReference>
<proteinExistence type="predicted"/>
<dbReference type="PANTHER" id="PTHR43861">
    <property type="entry name" value="TRANS-ACONITATE 2-METHYLTRANSFERASE-RELATED"/>
    <property type="match status" value="1"/>
</dbReference>
<evidence type="ECO:0000313" key="2">
    <source>
        <dbReference type="Proteomes" id="UP001524547"/>
    </source>
</evidence>
<name>A0ABT1VYN5_9PROT</name>
<gene>
    <name evidence="1" type="ORF">NFI88_10715</name>
</gene>
<dbReference type="GO" id="GO:0032259">
    <property type="term" value="P:methylation"/>
    <property type="evidence" value="ECO:0007669"/>
    <property type="project" value="UniProtKB-KW"/>
</dbReference>
<comment type="caution">
    <text evidence="1">The sequence shown here is derived from an EMBL/GenBank/DDBJ whole genome shotgun (WGS) entry which is preliminary data.</text>
</comment>
<keyword evidence="2" id="KW-1185">Reference proteome</keyword>
<keyword evidence="1" id="KW-0489">Methyltransferase</keyword>
<dbReference type="RefSeq" id="WP_422920053.1">
    <property type="nucleotide sequence ID" value="NZ_JAMZEJ010000006.1"/>
</dbReference>
<dbReference type="EMBL" id="JAMZEJ010000006">
    <property type="protein sequence ID" value="MCQ8241310.1"/>
    <property type="molecule type" value="Genomic_DNA"/>
</dbReference>